<reference evidence="1 2" key="1">
    <citation type="submission" date="2015-05" db="EMBL/GenBank/DDBJ databases">
        <title>Genome assembly of Archangium gephyra DSM 2261.</title>
        <authorList>
            <person name="Sharma G."/>
            <person name="Subramanian S."/>
        </authorList>
    </citation>
    <scope>NUCLEOTIDE SEQUENCE [LARGE SCALE GENOMIC DNA]</scope>
    <source>
        <strain evidence="1 2">DSM 2261</strain>
    </source>
</reference>
<sequence length="68" mass="7141">MEPPTLEQGIQAGGPGRHPPRGLLGLLGFAHAPLLLSPSGHYWPPLRPEENSAASVRLCPNPHGSVGF</sequence>
<name>A0AAC8QJF2_9BACT</name>
<evidence type="ECO:0000313" key="2">
    <source>
        <dbReference type="Proteomes" id="UP000035579"/>
    </source>
</evidence>
<dbReference type="AlphaFoldDB" id="A0AAC8QJF2"/>
<proteinExistence type="predicted"/>
<protein>
    <submittedName>
        <fullName evidence="1">Uncharacterized protein</fullName>
    </submittedName>
</protein>
<dbReference type="Proteomes" id="UP000035579">
    <property type="component" value="Chromosome"/>
</dbReference>
<accession>A0AAC8QJF2</accession>
<organism evidence="1 2">
    <name type="scientific">Archangium gephyra</name>
    <dbReference type="NCBI Taxonomy" id="48"/>
    <lineage>
        <taxon>Bacteria</taxon>
        <taxon>Pseudomonadati</taxon>
        <taxon>Myxococcota</taxon>
        <taxon>Myxococcia</taxon>
        <taxon>Myxococcales</taxon>
        <taxon>Cystobacterineae</taxon>
        <taxon>Archangiaceae</taxon>
        <taxon>Archangium</taxon>
    </lineage>
</organism>
<gene>
    <name evidence="1" type="ORF">AA314_09942</name>
</gene>
<evidence type="ECO:0000313" key="1">
    <source>
        <dbReference type="EMBL" id="AKJ08316.1"/>
    </source>
</evidence>
<dbReference type="KEGG" id="age:AA314_09942"/>
<dbReference type="EMBL" id="CP011509">
    <property type="protein sequence ID" value="AKJ08316.1"/>
    <property type="molecule type" value="Genomic_DNA"/>
</dbReference>